<dbReference type="PROSITE" id="PS50844">
    <property type="entry name" value="AFP_LIKE"/>
    <property type="match status" value="1"/>
</dbReference>
<dbReference type="InterPro" id="IPR036732">
    <property type="entry name" value="AFP_Neu5c_C_sf"/>
</dbReference>
<feature type="domain" description="AFP-like" evidence="1">
    <location>
        <begin position="283"/>
        <end position="339"/>
    </location>
</feature>
<dbReference type="InterPro" id="IPR013785">
    <property type="entry name" value="Aldolase_TIM"/>
</dbReference>
<dbReference type="Pfam" id="PF03102">
    <property type="entry name" value="NeuB"/>
    <property type="match status" value="1"/>
</dbReference>
<evidence type="ECO:0000313" key="3">
    <source>
        <dbReference type="Proteomes" id="UP000198641"/>
    </source>
</evidence>
<dbReference type="InterPro" id="IPR006190">
    <property type="entry name" value="SAF_AFP_Neu5Ac"/>
</dbReference>
<proteinExistence type="predicted"/>
<dbReference type="PANTHER" id="PTHR42966:SF1">
    <property type="entry name" value="SIALIC ACID SYNTHASE"/>
    <property type="match status" value="1"/>
</dbReference>
<sequence length="339" mass="36294">MSASPSTFVIAEAGVNHNGCLDMAIELVDAANRCGADAVKFQTFKADRLVTRHAAKAAYQHQAVPGADSQYAMLKALELTDDDFQHLHSHCLDIGIEFLSSPFDASSAVFLNELGMRLFKVPSGEITNLPLLKRIGSFGKPVILSTGMCYLAEIEVALNLLKEAGAGDITILHCVTQYPAPYEEINLQAMNTLANAFGVSVGYSDHTAGIEIPIAAVAMGATVIEKHFTLDTTLPGPDHAASLAPGEFRQMVQAIRHVESARGDGRKCPAPCERPNLDVVRKSIATERPIAEGEVITLEHLALKRPGSGLAPSQLEMVVGRRTSRSIAADELLGWGDLL</sequence>
<gene>
    <name evidence="2" type="ORF">SAMN05216571_10347</name>
</gene>
<dbReference type="AlphaFoldDB" id="A0A1G7Q3H9"/>
<dbReference type="InterPro" id="IPR057736">
    <property type="entry name" value="SAF_PseI/NeuA/NeuB"/>
</dbReference>
<dbReference type="Gene3D" id="3.20.20.70">
    <property type="entry name" value="Aldolase class I"/>
    <property type="match status" value="1"/>
</dbReference>
<dbReference type="GO" id="GO:0016051">
    <property type="term" value="P:carbohydrate biosynthetic process"/>
    <property type="evidence" value="ECO:0007669"/>
    <property type="project" value="InterPro"/>
</dbReference>
<dbReference type="RefSeq" id="WP_092523682.1">
    <property type="nucleotide sequence ID" value="NZ_FNCI01000003.1"/>
</dbReference>
<dbReference type="Gene3D" id="3.90.1210.10">
    <property type="entry name" value="Antifreeze-like/N-acetylneuraminic acid synthase C-terminal domain"/>
    <property type="match status" value="1"/>
</dbReference>
<keyword evidence="3" id="KW-1185">Reference proteome</keyword>
<accession>A0A1G7Q3H9</accession>
<dbReference type="InterPro" id="IPR051690">
    <property type="entry name" value="PseI-like"/>
</dbReference>
<name>A0A1G7Q3H9_9GAMM</name>
<reference evidence="2 3" key="1">
    <citation type="submission" date="2016-10" db="EMBL/GenBank/DDBJ databases">
        <authorList>
            <person name="de Groot N.N."/>
        </authorList>
    </citation>
    <scope>NUCLEOTIDE SEQUENCE [LARGE SCALE GENOMIC DNA]</scope>
    <source>
        <strain evidence="2 3">BH539</strain>
    </source>
</reference>
<dbReference type="EMBL" id="FNCI01000003">
    <property type="protein sequence ID" value="SDF93056.1"/>
    <property type="molecule type" value="Genomic_DNA"/>
</dbReference>
<organism evidence="2 3">
    <name type="scientific">Onishia taeanensis</name>
    <dbReference type="NCBI Taxonomy" id="284577"/>
    <lineage>
        <taxon>Bacteria</taxon>
        <taxon>Pseudomonadati</taxon>
        <taxon>Pseudomonadota</taxon>
        <taxon>Gammaproteobacteria</taxon>
        <taxon>Oceanospirillales</taxon>
        <taxon>Halomonadaceae</taxon>
        <taxon>Onishia</taxon>
    </lineage>
</organism>
<dbReference type="InterPro" id="IPR020007">
    <property type="entry name" value="NeuB/NeuA"/>
</dbReference>
<dbReference type="CDD" id="cd11615">
    <property type="entry name" value="SAF_NeuB_like"/>
    <property type="match status" value="1"/>
</dbReference>
<dbReference type="InterPro" id="IPR013132">
    <property type="entry name" value="PseI/NeuA/B-like_N"/>
</dbReference>
<dbReference type="OrthoDB" id="9781701at2"/>
<dbReference type="PANTHER" id="PTHR42966">
    <property type="entry name" value="N-ACETYLNEURAMINATE SYNTHASE"/>
    <property type="match status" value="1"/>
</dbReference>
<dbReference type="SMART" id="SM00858">
    <property type="entry name" value="SAF"/>
    <property type="match status" value="1"/>
</dbReference>
<evidence type="ECO:0000259" key="1">
    <source>
        <dbReference type="PROSITE" id="PS50844"/>
    </source>
</evidence>
<dbReference type="InterPro" id="IPR013974">
    <property type="entry name" value="SAF"/>
</dbReference>
<dbReference type="SUPFAM" id="SSF51569">
    <property type="entry name" value="Aldolase"/>
    <property type="match status" value="1"/>
</dbReference>
<dbReference type="GO" id="GO:0047444">
    <property type="term" value="F:N-acylneuraminate-9-phosphate synthase activity"/>
    <property type="evidence" value="ECO:0007669"/>
    <property type="project" value="TreeGrafter"/>
</dbReference>
<protein>
    <submittedName>
        <fullName evidence="2">N-acetylneuraminate synthase</fullName>
    </submittedName>
</protein>
<evidence type="ECO:0000313" key="2">
    <source>
        <dbReference type="EMBL" id="SDF93056.1"/>
    </source>
</evidence>
<dbReference type="SUPFAM" id="SSF51269">
    <property type="entry name" value="AFP III-like domain"/>
    <property type="match status" value="1"/>
</dbReference>
<dbReference type="NCBIfam" id="TIGR03569">
    <property type="entry name" value="NeuB_NnaB"/>
    <property type="match status" value="1"/>
</dbReference>
<dbReference type="STRING" id="284577.SAMN05216571_10347"/>
<dbReference type="Proteomes" id="UP000198641">
    <property type="component" value="Unassembled WGS sequence"/>
</dbReference>
<dbReference type="Pfam" id="PF08666">
    <property type="entry name" value="SAF"/>
    <property type="match status" value="1"/>
</dbReference>